<protein>
    <submittedName>
        <fullName evidence="1">Uncharacterized protein</fullName>
    </submittedName>
</protein>
<organism evidence="1 2">
    <name type="scientific">Vespula maculifrons</name>
    <name type="common">Eastern yellow jacket</name>
    <name type="synonym">Wasp</name>
    <dbReference type="NCBI Taxonomy" id="7453"/>
    <lineage>
        <taxon>Eukaryota</taxon>
        <taxon>Metazoa</taxon>
        <taxon>Ecdysozoa</taxon>
        <taxon>Arthropoda</taxon>
        <taxon>Hexapoda</taxon>
        <taxon>Insecta</taxon>
        <taxon>Pterygota</taxon>
        <taxon>Neoptera</taxon>
        <taxon>Endopterygota</taxon>
        <taxon>Hymenoptera</taxon>
        <taxon>Apocrita</taxon>
        <taxon>Aculeata</taxon>
        <taxon>Vespoidea</taxon>
        <taxon>Vespidae</taxon>
        <taxon>Vespinae</taxon>
        <taxon>Vespula</taxon>
    </lineage>
</organism>
<sequence>MSKQRITVIRNIKTIRERRNLILSLQKPTFSKSAIGANARHPLPPIHDPPLLYDRDHVTQLYYTMATTNTPISRSEVGKTLPAKKVILLDL</sequence>
<proteinExistence type="predicted"/>
<keyword evidence="2" id="KW-1185">Reference proteome</keyword>
<dbReference type="AlphaFoldDB" id="A0ABD2D292"/>
<evidence type="ECO:0000313" key="1">
    <source>
        <dbReference type="EMBL" id="KAL2750970.1"/>
    </source>
</evidence>
<gene>
    <name evidence="1" type="ORF">V1477_001073</name>
</gene>
<dbReference type="Proteomes" id="UP001607303">
    <property type="component" value="Unassembled WGS sequence"/>
</dbReference>
<comment type="caution">
    <text evidence="1">The sequence shown here is derived from an EMBL/GenBank/DDBJ whole genome shotgun (WGS) entry which is preliminary data.</text>
</comment>
<reference evidence="1 2" key="1">
    <citation type="journal article" date="2024" name="Ann. Entomol. Soc. Am.">
        <title>Genomic analyses of the southern and eastern yellowjacket wasps (Hymenoptera: Vespidae) reveal evolutionary signatures of social life.</title>
        <authorList>
            <person name="Catto M.A."/>
            <person name="Caine P.B."/>
            <person name="Orr S.E."/>
            <person name="Hunt B.G."/>
            <person name="Goodisman M.A.D."/>
        </authorList>
    </citation>
    <scope>NUCLEOTIDE SEQUENCE [LARGE SCALE GENOMIC DNA]</scope>
    <source>
        <strain evidence="1">232</strain>
        <tissue evidence="1">Head and thorax</tissue>
    </source>
</reference>
<accession>A0ABD2D292</accession>
<name>A0ABD2D292_VESMC</name>
<evidence type="ECO:0000313" key="2">
    <source>
        <dbReference type="Proteomes" id="UP001607303"/>
    </source>
</evidence>
<dbReference type="EMBL" id="JAYRBN010000008">
    <property type="protein sequence ID" value="KAL2750970.1"/>
    <property type="molecule type" value="Genomic_DNA"/>
</dbReference>